<feature type="transmembrane region" description="Helical" evidence="1">
    <location>
        <begin position="7"/>
        <end position="28"/>
    </location>
</feature>
<dbReference type="Ensembl" id="ENSSAUT00010029824.1">
    <property type="protein sequence ID" value="ENSSAUP00010028292.1"/>
    <property type="gene ID" value="ENSSAUG00010012171.1"/>
</dbReference>
<accession>A0A671VRG0</accession>
<reference evidence="2" key="2">
    <citation type="submission" date="2025-08" db="UniProtKB">
        <authorList>
            <consortium name="Ensembl"/>
        </authorList>
    </citation>
    <scope>IDENTIFICATION</scope>
</reference>
<name>A0A671VRG0_SPAAU</name>
<keyword evidence="3" id="KW-1185">Reference proteome</keyword>
<keyword evidence="1" id="KW-0812">Transmembrane</keyword>
<evidence type="ECO:0000313" key="3">
    <source>
        <dbReference type="Proteomes" id="UP000472265"/>
    </source>
</evidence>
<keyword evidence="1" id="KW-1133">Transmembrane helix</keyword>
<feature type="transmembrane region" description="Helical" evidence="1">
    <location>
        <begin position="34"/>
        <end position="53"/>
    </location>
</feature>
<protein>
    <submittedName>
        <fullName evidence="2">Uncharacterized protein</fullName>
    </submittedName>
</protein>
<evidence type="ECO:0000313" key="2">
    <source>
        <dbReference type="Ensembl" id="ENSSAUP00010028292.1"/>
    </source>
</evidence>
<evidence type="ECO:0000256" key="1">
    <source>
        <dbReference type="SAM" id="Phobius"/>
    </source>
</evidence>
<reference evidence="2" key="3">
    <citation type="submission" date="2025-09" db="UniProtKB">
        <authorList>
            <consortium name="Ensembl"/>
        </authorList>
    </citation>
    <scope>IDENTIFICATION</scope>
</reference>
<organism evidence="2 3">
    <name type="scientific">Sparus aurata</name>
    <name type="common">Gilthead sea bream</name>
    <dbReference type="NCBI Taxonomy" id="8175"/>
    <lineage>
        <taxon>Eukaryota</taxon>
        <taxon>Metazoa</taxon>
        <taxon>Chordata</taxon>
        <taxon>Craniata</taxon>
        <taxon>Vertebrata</taxon>
        <taxon>Euteleostomi</taxon>
        <taxon>Actinopterygii</taxon>
        <taxon>Neopterygii</taxon>
        <taxon>Teleostei</taxon>
        <taxon>Neoteleostei</taxon>
        <taxon>Acanthomorphata</taxon>
        <taxon>Eupercaria</taxon>
        <taxon>Spariformes</taxon>
        <taxon>Sparidae</taxon>
        <taxon>Sparus</taxon>
    </lineage>
</organism>
<sequence>MPTNIVCVIIFFNNSVCSVSLLFVDFTLKPSPHLLLLISFLPVVFISVCNGLMKQDSSLSHTVFCFCTPSYEQGLHFKHFSYIVPNPRISLATA</sequence>
<proteinExistence type="predicted"/>
<dbReference type="Proteomes" id="UP000472265">
    <property type="component" value="Chromosome 18"/>
</dbReference>
<reference evidence="2" key="1">
    <citation type="submission" date="2021-04" db="EMBL/GenBank/DDBJ databases">
        <authorList>
            <consortium name="Wellcome Sanger Institute Data Sharing"/>
        </authorList>
    </citation>
    <scope>NUCLEOTIDE SEQUENCE [LARGE SCALE GENOMIC DNA]</scope>
</reference>
<dbReference type="InParanoid" id="A0A671VRG0"/>
<keyword evidence="1" id="KW-0472">Membrane</keyword>
<dbReference type="AlphaFoldDB" id="A0A671VRG0"/>